<evidence type="ECO:0000256" key="2">
    <source>
        <dbReference type="SAM" id="Phobius"/>
    </source>
</evidence>
<keyword evidence="2" id="KW-0472">Membrane</keyword>
<proteinExistence type="predicted"/>
<dbReference type="Proteomes" id="UP000663671">
    <property type="component" value="Chromosome 5"/>
</dbReference>
<dbReference type="AlphaFoldDB" id="A0A8A1M6S0"/>
<dbReference type="PANTHER" id="PTHR28251">
    <property type="entry name" value="V-TYPE ATPASE ASSEMBLY FACTOR PKR1"/>
    <property type="match status" value="1"/>
</dbReference>
<feature type="transmembrane region" description="Helical" evidence="2">
    <location>
        <begin position="48"/>
        <end position="66"/>
    </location>
</feature>
<evidence type="ECO:0000313" key="4">
    <source>
        <dbReference type="Proteomes" id="UP000663671"/>
    </source>
</evidence>
<gene>
    <name evidence="3" type="primary">PKR1</name>
    <name evidence="3" type="ORF">I7I51_03559</name>
</gene>
<sequence>MVSFIEDLWSSVFTPGPTPSLVIATNVTFAFLQLLLFVLLLTTYSIHFAVLSSLCGGLWWAINWFVKEFEISREPSETANPSRSQTTQQGPIGRPPGAIDTESETETESLAGGEPQLPAGTISSGLMGPPPPRSTGASRGPPPIETEDLKKRRSGPDNSGYVSTDSEWEKVDEKGR</sequence>
<keyword evidence="2" id="KW-1133">Transmembrane helix</keyword>
<organism evidence="3 4">
    <name type="scientific">Ajellomyces capsulatus</name>
    <name type="common">Darling's disease fungus</name>
    <name type="synonym">Histoplasma capsulatum</name>
    <dbReference type="NCBI Taxonomy" id="5037"/>
    <lineage>
        <taxon>Eukaryota</taxon>
        <taxon>Fungi</taxon>
        <taxon>Dikarya</taxon>
        <taxon>Ascomycota</taxon>
        <taxon>Pezizomycotina</taxon>
        <taxon>Eurotiomycetes</taxon>
        <taxon>Eurotiomycetidae</taxon>
        <taxon>Onygenales</taxon>
        <taxon>Ajellomycetaceae</taxon>
        <taxon>Histoplasma</taxon>
    </lineage>
</organism>
<dbReference type="VEuPathDB" id="FungiDB:I7I51_03559"/>
<dbReference type="InterPro" id="IPR013945">
    <property type="entry name" value="Pkr1"/>
</dbReference>
<evidence type="ECO:0000313" key="3">
    <source>
        <dbReference type="EMBL" id="QSS61385.1"/>
    </source>
</evidence>
<feature type="compositionally biased region" description="Polar residues" evidence="1">
    <location>
        <begin position="156"/>
        <end position="165"/>
    </location>
</feature>
<dbReference type="GO" id="GO:0005789">
    <property type="term" value="C:endoplasmic reticulum membrane"/>
    <property type="evidence" value="ECO:0007669"/>
    <property type="project" value="TreeGrafter"/>
</dbReference>
<evidence type="ECO:0000256" key="1">
    <source>
        <dbReference type="SAM" id="MobiDB-lite"/>
    </source>
</evidence>
<feature type="compositionally biased region" description="Basic and acidic residues" evidence="1">
    <location>
        <begin position="167"/>
        <end position="176"/>
    </location>
</feature>
<dbReference type="Pfam" id="PF08636">
    <property type="entry name" value="Pkr1"/>
    <property type="match status" value="1"/>
</dbReference>
<keyword evidence="2" id="KW-0812">Transmembrane</keyword>
<name>A0A8A1M6S0_AJECA</name>
<feature type="transmembrane region" description="Helical" evidence="2">
    <location>
        <begin position="20"/>
        <end position="41"/>
    </location>
</feature>
<dbReference type="GO" id="GO:0070072">
    <property type="term" value="P:vacuolar proton-transporting V-type ATPase complex assembly"/>
    <property type="evidence" value="ECO:0007669"/>
    <property type="project" value="InterPro"/>
</dbReference>
<accession>A0A8A1M6S0</accession>
<dbReference type="EMBL" id="CP069111">
    <property type="protein sequence ID" value="QSS61385.1"/>
    <property type="molecule type" value="Genomic_DNA"/>
</dbReference>
<feature type="compositionally biased region" description="Polar residues" evidence="1">
    <location>
        <begin position="77"/>
        <end position="90"/>
    </location>
</feature>
<dbReference type="PANTHER" id="PTHR28251:SF1">
    <property type="entry name" value="V-TYPE ATPASE ASSEMBLY FACTOR PKR1"/>
    <property type="match status" value="1"/>
</dbReference>
<feature type="region of interest" description="Disordered" evidence="1">
    <location>
        <begin position="75"/>
        <end position="176"/>
    </location>
</feature>
<dbReference type="OrthoDB" id="9626941at2759"/>
<protein>
    <submittedName>
        <fullName evidence="3">ER membrane protein (Pkr1)</fullName>
    </submittedName>
</protein>
<reference evidence="3" key="1">
    <citation type="submission" date="2021-01" db="EMBL/GenBank/DDBJ databases">
        <title>Chromosome-level genome assembly of a human fungal pathogen reveals clustering of transcriptionally co-regulated genes.</title>
        <authorList>
            <person name="Voorhies M."/>
            <person name="Cohen S."/>
            <person name="Shea T.P."/>
            <person name="Petrus S."/>
            <person name="Munoz J.F."/>
            <person name="Poplawski S."/>
            <person name="Goldman W.E."/>
            <person name="Michael T."/>
            <person name="Cuomo C.A."/>
            <person name="Sil A."/>
            <person name="Beyhan S."/>
        </authorList>
    </citation>
    <scope>NUCLEOTIDE SEQUENCE</scope>
    <source>
        <strain evidence="3">WU24</strain>
    </source>
</reference>